<dbReference type="Gene3D" id="3.40.630.30">
    <property type="match status" value="1"/>
</dbReference>
<feature type="region of interest" description="Disordered" evidence="1">
    <location>
        <begin position="82"/>
        <end position="114"/>
    </location>
</feature>
<reference evidence="2" key="1">
    <citation type="submission" date="2020-10" db="EMBL/GenBank/DDBJ databases">
        <authorList>
            <person name="Gilroy R."/>
        </authorList>
    </citation>
    <scope>NUCLEOTIDE SEQUENCE</scope>
    <source>
        <strain evidence="2">ChiGjej1B1-24693</strain>
    </source>
</reference>
<dbReference type="SUPFAM" id="SSF55729">
    <property type="entry name" value="Acyl-CoA N-acyltransferases (Nat)"/>
    <property type="match status" value="1"/>
</dbReference>
<comment type="caution">
    <text evidence="2">The sequence shown here is derived from an EMBL/GenBank/DDBJ whole genome shotgun (WGS) entry which is preliminary data.</text>
</comment>
<dbReference type="InterPro" id="IPR016181">
    <property type="entry name" value="Acyl_CoA_acyltransferase"/>
</dbReference>
<evidence type="ECO:0000313" key="2">
    <source>
        <dbReference type="EMBL" id="HIT75301.1"/>
    </source>
</evidence>
<sequence>MSDPTAARPPQVRLALPSEAGDIAAIQRRAWDHDESPALRDWLLSSVDLADLTEVWHRSISRPPEARCRVLVALSGSDGTTADSVVGFATTQPGDDPDSDPAQDGEIAEWTIDP</sequence>
<name>A0A9D1KMB4_9ACTN</name>
<dbReference type="AlphaFoldDB" id="A0A9D1KMB4"/>
<accession>A0A9D1KMB4</accession>
<protein>
    <submittedName>
        <fullName evidence="2">GNAT family N-acetyltransferase</fullName>
    </submittedName>
</protein>
<organism evidence="2 3">
    <name type="scientific">Candidatus Avipropionibacterium avicola</name>
    <dbReference type="NCBI Taxonomy" id="2840701"/>
    <lineage>
        <taxon>Bacteria</taxon>
        <taxon>Bacillati</taxon>
        <taxon>Actinomycetota</taxon>
        <taxon>Actinomycetes</taxon>
        <taxon>Propionibacteriales</taxon>
        <taxon>Propionibacteriaceae</taxon>
        <taxon>Propionibacteriaceae incertae sedis</taxon>
        <taxon>Candidatus Avipropionibacterium</taxon>
    </lineage>
</organism>
<gene>
    <name evidence="2" type="ORF">IAA98_06935</name>
</gene>
<reference evidence="2" key="2">
    <citation type="journal article" date="2021" name="PeerJ">
        <title>Extensive microbial diversity within the chicken gut microbiome revealed by metagenomics and culture.</title>
        <authorList>
            <person name="Gilroy R."/>
            <person name="Ravi A."/>
            <person name="Getino M."/>
            <person name="Pursley I."/>
            <person name="Horton D.L."/>
            <person name="Alikhan N.F."/>
            <person name="Baker D."/>
            <person name="Gharbi K."/>
            <person name="Hall N."/>
            <person name="Watson M."/>
            <person name="Adriaenssens E.M."/>
            <person name="Foster-Nyarko E."/>
            <person name="Jarju S."/>
            <person name="Secka A."/>
            <person name="Antonio M."/>
            <person name="Oren A."/>
            <person name="Chaudhuri R.R."/>
            <person name="La Ragione R."/>
            <person name="Hildebrand F."/>
            <person name="Pallen M.J."/>
        </authorList>
    </citation>
    <scope>NUCLEOTIDE SEQUENCE</scope>
    <source>
        <strain evidence="2">ChiGjej1B1-24693</strain>
    </source>
</reference>
<proteinExistence type="predicted"/>
<evidence type="ECO:0000256" key="1">
    <source>
        <dbReference type="SAM" id="MobiDB-lite"/>
    </source>
</evidence>
<feature type="compositionally biased region" description="Acidic residues" evidence="1">
    <location>
        <begin position="95"/>
        <end position="107"/>
    </location>
</feature>
<dbReference type="Proteomes" id="UP000886842">
    <property type="component" value="Unassembled WGS sequence"/>
</dbReference>
<feature type="compositionally biased region" description="Polar residues" evidence="1">
    <location>
        <begin position="82"/>
        <end position="93"/>
    </location>
</feature>
<dbReference type="EMBL" id="DVLP01000211">
    <property type="protein sequence ID" value="HIT75301.1"/>
    <property type="molecule type" value="Genomic_DNA"/>
</dbReference>
<evidence type="ECO:0000313" key="3">
    <source>
        <dbReference type="Proteomes" id="UP000886842"/>
    </source>
</evidence>
<feature type="non-terminal residue" evidence="2">
    <location>
        <position position="114"/>
    </location>
</feature>